<reference evidence="1 2" key="1">
    <citation type="submission" date="2019-12" db="EMBL/GenBank/DDBJ databases">
        <title>Maritimibacter sp. nov. sp. isolated from sea sand.</title>
        <authorList>
            <person name="Kim J."/>
            <person name="Jeong S.E."/>
            <person name="Jung H.S."/>
            <person name="Jeon C.O."/>
        </authorList>
    </citation>
    <scope>NUCLEOTIDE SEQUENCE [LARGE SCALE GENOMIC DNA]</scope>
    <source>
        <strain evidence="1 2">DP07</strain>
    </source>
</reference>
<proteinExistence type="predicted"/>
<name>A0A845M7Z2_9RHOB</name>
<dbReference type="AlphaFoldDB" id="A0A845M7Z2"/>
<comment type="caution">
    <text evidence="1">The sequence shown here is derived from an EMBL/GenBank/DDBJ whole genome shotgun (WGS) entry which is preliminary data.</text>
</comment>
<evidence type="ECO:0000313" key="2">
    <source>
        <dbReference type="Proteomes" id="UP000467322"/>
    </source>
</evidence>
<dbReference type="Gene3D" id="3.90.550.10">
    <property type="entry name" value="Spore Coat Polysaccharide Biosynthesis Protein SpsA, Chain A"/>
    <property type="match status" value="1"/>
</dbReference>
<gene>
    <name evidence="1" type="ORF">GQE99_13025</name>
</gene>
<organism evidence="1 2">
    <name type="scientific">Maritimibacter harenae</name>
    <dbReference type="NCBI Taxonomy" id="2606218"/>
    <lineage>
        <taxon>Bacteria</taxon>
        <taxon>Pseudomonadati</taxon>
        <taxon>Pseudomonadota</taxon>
        <taxon>Alphaproteobacteria</taxon>
        <taxon>Rhodobacterales</taxon>
        <taxon>Roseobacteraceae</taxon>
        <taxon>Maritimibacter</taxon>
    </lineage>
</organism>
<protein>
    <submittedName>
        <fullName evidence="1">Uncharacterized protein</fullName>
    </submittedName>
</protein>
<accession>A0A845M7Z2</accession>
<dbReference type="RefSeq" id="WP_161352066.1">
    <property type="nucleotide sequence ID" value="NZ_WTUX01000017.1"/>
</dbReference>
<dbReference type="Proteomes" id="UP000467322">
    <property type="component" value="Unassembled WGS sequence"/>
</dbReference>
<evidence type="ECO:0000313" key="1">
    <source>
        <dbReference type="EMBL" id="MZR13937.1"/>
    </source>
</evidence>
<sequence>MAARTRSAKNRAGAPRSFNILVVGQAGRVGYEALLFAASLRRHDPDFAGRVIVAEPQPGPLWTSDPRMADDVRGALADLGAEIVPFDATHFGESYPNGNKIEALTCLPEGEPFIFFDSDTVVTGPLSHLPIDFDRPSASMNREGTWPTIELYGPGYTETWKALYDRFGLDFESSLDLTQPDEYWGRYLYFNAGWFFGPDPARFHRLFLDTALAIRDDRPEALVCQEIFPWLDQIALPLVIHALGGGRPGPELAGLDGDVTCHWRVLPLAYARETQATLTALEAAAAPNRIKKVLKDYDPMRRMIYQGRGHAVRALFDRDDLPRQEKMLRNRIKREGFWMR</sequence>
<dbReference type="EMBL" id="WTUX01000017">
    <property type="protein sequence ID" value="MZR13937.1"/>
    <property type="molecule type" value="Genomic_DNA"/>
</dbReference>
<dbReference type="SUPFAM" id="SSF53448">
    <property type="entry name" value="Nucleotide-diphospho-sugar transferases"/>
    <property type="match status" value="1"/>
</dbReference>
<dbReference type="InterPro" id="IPR029044">
    <property type="entry name" value="Nucleotide-diphossugar_trans"/>
</dbReference>
<keyword evidence="2" id="KW-1185">Reference proteome</keyword>